<dbReference type="KEGG" id="psuu:Psuf_082270"/>
<dbReference type="PANTHER" id="PTHR46832">
    <property type="entry name" value="5'-METHYLTHIOADENOSINE/S-ADENOSYLHOMOCYSTEINE NUCLEOSIDASE"/>
    <property type="match status" value="1"/>
</dbReference>
<dbReference type="GO" id="GO:0005829">
    <property type="term" value="C:cytosol"/>
    <property type="evidence" value="ECO:0007669"/>
    <property type="project" value="TreeGrafter"/>
</dbReference>
<keyword evidence="6" id="KW-1185">Reference proteome</keyword>
<dbReference type="InterPro" id="IPR000845">
    <property type="entry name" value="Nucleoside_phosphorylase_d"/>
</dbReference>
<dbReference type="Pfam" id="PF20270">
    <property type="entry name" value="CATRA-C"/>
    <property type="match status" value="1"/>
</dbReference>
<feature type="region of interest" description="Disordered" evidence="1">
    <location>
        <begin position="80"/>
        <end position="100"/>
    </location>
</feature>
<protein>
    <submittedName>
        <fullName evidence="5">Uncharacterized protein</fullName>
    </submittedName>
</protein>
<feature type="domain" description="Nucleoside phosphorylase" evidence="2">
    <location>
        <begin position="444"/>
        <end position="709"/>
    </location>
</feature>
<dbReference type="GO" id="GO:0009116">
    <property type="term" value="P:nucleoside metabolic process"/>
    <property type="evidence" value="ECO:0007669"/>
    <property type="project" value="InterPro"/>
</dbReference>
<dbReference type="SUPFAM" id="SSF53167">
    <property type="entry name" value="Purine and uridine phosphorylases"/>
    <property type="match status" value="1"/>
</dbReference>
<organism evidence="5 6">
    <name type="scientific">Phytohabitans suffuscus</name>
    <dbReference type="NCBI Taxonomy" id="624315"/>
    <lineage>
        <taxon>Bacteria</taxon>
        <taxon>Bacillati</taxon>
        <taxon>Actinomycetota</taxon>
        <taxon>Actinomycetes</taxon>
        <taxon>Micromonosporales</taxon>
        <taxon>Micromonosporaceae</taxon>
    </lineage>
</organism>
<proteinExistence type="predicted"/>
<gene>
    <name evidence="5" type="ORF">Psuf_082270</name>
</gene>
<evidence type="ECO:0000313" key="5">
    <source>
        <dbReference type="EMBL" id="BCB90914.1"/>
    </source>
</evidence>
<feature type="domain" description="CASPASE and TPR Repeat-Associated C-terminal" evidence="4">
    <location>
        <begin position="318"/>
        <end position="425"/>
    </location>
</feature>
<dbReference type="AlphaFoldDB" id="A0A6F8YXY0"/>
<dbReference type="GO" id="GO:0008782">
    <property type="term" value="F:adenosylhomocysteine nucleosidase activity"/>
    <property type="evidence" value="ECO:0007669"/>
    <property type="project" value="TreeGrafter"/>
</dbReference>
<evidence type="ECO:0000259" key="4">
    <source>
        <dbReference type="Pfam" id="PF20270"/>
    </source>
</evidence>
<evidence type="ECO:0000259" key="3">
    <source>
        <dbReference type="Pfam" id="PF20269"/>
    </source>
</evidence>
<dbReference type="NCBIfam" id="NF038357">
    <property type="entry name" value="BN6_48550_fam"/>
    <property type="match status" value="1"/>
</dbReference>
<reference evidence="5 6" key="1">
    <citation type="submission" date="2020-03" db="EMBL/GenBank/DDBJ databases">
        <title>Whole genome shotgun sequence of Phytohabitans suffuscus NBRC 105367.</title>
        <authorList>
            <person name="Komaki H."/>
            <person name="Tamura T."/>
        </authorList>
    </citation>
    <scope>NUCLEOTIDE SEQUENCE [LARGE SCALE GENOMIC DNA]</scope>
    <source>
        <strain evidence="5 6">NBRC 105367</strain>
    </source>
</reference>
<evidence type="ECO:0000256" key="1">
    <source>
        <dbReference type="SAM" id="MobiDB-lite"/>
    </source>
</evidence>
<evidence type="ECO:0000259" key="2">
    <source>
        <dbReference type="Pfam" id="PF01048"/>
    </source>
</evidence>
<feature type="domain" description="CASPASE and TPR Repeat-Associated N-terminal" evidence="3">
    <location>
        <begin position="109"/>
        <end position="313"/>
    </location>
</feature>
<name>A0A6F8YXY0_9ACTN</name>
<dbReference type="PANTHER" id="PTHR46832:SF1">
    <property type="entry name" value="5'-METHYLTHIOADENOSINE_S-ADENOSYLHOMOCYSTEINE NUCLEOSIDASE"/>
    <property type="match status" value="1"/>
</dbReference>
<dbReference type="EMBL" id="AP022871">
    <property type="protein sequence ID" value="BCB90914.1"/>
    <property type="molecule type" value="Genomic_DNA"/>
</dbReference>
<dbReference type="GO" id="GO:0008930">
    <property type="term" value="F:methylthioadenosine nucleosidase activity"/>
    <property type="evidence" value="ECO:0007669"/>
    <property type="project" value="TreeGrafter"/>
</dbReference>
<dbReference type="Pfam" id="PF20269">
    <property type="entry name" value="CATRA-N"/>
    <property type="match status" value="1"/>
</dbReference>
<dbReference type="Pfam" id="PF01048">
    <property type="entry name" value="PNP_UDP_1"/>
    <property type="match status" value="1"/>
</dbReference>
<feature type="compositionally biased region" description="Low complexity" evidence="1">
    <location>
        <begin position="87"/>
        <end position="100"/>
    </location>
</feature>
<dbReference type="Gene3D" id="3.40.50.1580">
    <property type="entry name" value="Nucleoside phosphorylase domain"/>
    <property type="match status" value="1"/>
</dbReference>
<dbReference type="GO" id="GO:0019284">
    <property type="term" value="P:L-methionine salvage from S-adenosylmethionine"/>
    <property type="evidence" value="ECO:0007669"/>
    <property type="project" value="TreeGrafter"/>
</dbReference>
<sequence length="749" mass="80670">MTPGNDKAAARFRRLRGERANSRFVARWLPKVYADATSALQALNPVTLTPPDAPAARPGPAPGSPPLRANLLVHRLTLSPSARRRPAASGAGAAGLAPPRATDAAVRQELVVHAFAPLDGPGRDPAYRQIRRMWTAARTLLRASDAIDGGPTDLPAECARLAVGPVVAAQQRADRRVQVVLRREHDVLNLSIGWLADPGAPPRTWAQWERQWDAVAAGGTDELIGVVRLYVGFQPAGRRGGPPARPPVEVAAELAAGLTPDGGTLWNGGVLVDGCVLWELPPFGEHARPERRILALGTPERERELSDLAWWRGEAEMAPLPRYLLDAAKVRYQLRVREAAEASLRGALAGRATAAETAVLLTRLADMRLTVEIARSNMDAVLRALDPWGGSPTGGLFADDRACAAWVQSRLADDVRYMRNAHRRALHLLDRGRFAAHASRLPVIGLVTALPEEFAAMASLVDGGQECAVPGDPAEYVCGTIPSAHDGHPHAVVLTLLTETGTNWAANAVANMLRSFESVDQVLMVGIAAGVPAPGDPYRHVRLGDIVVATWGIVDYDHVVDRPGGVTLRQGFPQPSALLAHRAKGLLAAELRGRRPWEDELERLLERMPGFARPEAVTDRLWVHDGPDSREVWHPDPAASGHRDGLPKVHEGLIGSANRSLRNSARRDALARRYDLRAIEMEGSGIGSSAFAGGRDWLVVRGISDYGDRRLGRLWRPYAAAVAAAYTRALLRRCPPITPHGGLTGSVAS</sequence>
<reference evidence="5 6" key="2">
    <citation type="submission" date="2020-03" db="EMBL/GenBank/DDBJ databases">
        <authorList>
            <person name="Ichikawa N."/>
            <person name="Kimura A."/>
            <person name="Kitahashi Y."/>
            <person name="Uohara A."/>
        </authorList>
    </citation>
    <scope>NUCLEOTIDE SEQUENCE [LARGE SCALE GENOMIC DNA]</scope>
    <source>
        <strain evidence="5 6">NBRC 105367</strain>
    </source>
</reference>
<dbReference type="Proteomes" id="UP000503011">
    <property type="component" value="Chromosome"/>
</dbReference>
<accession>A0A6F8YXY0</accession>
<dbReference type="InterPro" id="IPR046923">
    <property type="entry name" value="CATRA-C"/>
</dbReference>
<dbReference type="InterPro" id="IPR046922">
    <property type="entry name" value="CATRA-N"/>
</dbReference>
<evidence type="ECO:0000313" key="6">
    <source>
        <dbReference type="Proteomes" id="UP000503011"/>
    </source>
</evidence>
<dbReference type="InterPro" id="IPR035994">
    <property type="entry name" value="Nucleoside_phosphorylase_sf"/>
</dbReference>